<dbReference type="EMBL" id="AGWP01000009">
    <property type="protein sequence ID" value="EJZ85339.1"/>
    <property type="molecule type" value="Genomic_DNA"/>
</dbReference>
<reference evidence="2 3" key="1">
    <citation type="submission" date="2012-07" db="EMBL/GenBank/DDBJ databases">
        <title>The Genome Sequence of Actinomyces neuii subsp. anitratus BVS029A5.</title>
        <authorList>
            <consortium name="The Broad Institute Genome Sequencing Platform"/>
            <person name="Earl A."/>
            <person name="Ward D."/>
            <person name="Feldgarden M."/>
            <person name="Gevers D."/>
            <person name="Saerens B."/>
            <person name="Vaneechoutte M."/>
            <person name="Walker B."/>
            <person name="Young S.K."/>
            <person name="Zeng Q."/>
            <person name="Gargeya S."/>
            <person name="Fitzgerald M."/>
            <person name="Haas B."/>
            <person name="Abouelleil A."/>
            <person name="Alvarado L."/>
            <person name="Arachchi H.M."/>
            <person name="Berlin A."/>
            <person name="Chapman S.B."/>
            <person name="Goldberg J."/>
            <person name="Griggs A."/>
            <person name="Gujja S."/>
            <person name="Hansen M."/>
            <person name="Howarth C."/>
            <person name="Imamovic A."/>
            <person name="Larimer J."/>
            <person name="McCowen C."/>
            <person name="Montmayeur A."/>
            <person name="Murphy C."/>
            <person name="Neiman D."/>
            <person name="Pearson M."/>
            <person name="Priest M."/>
            <person name="Roberts A."/>
            <person name="Saif S."/>
            <person name="Shea T."/>
            <person name="Sisk P."/>
            <person name="Sykes S."/>
            <person name="Wortman J."/>
            <person name="Nusbaum C."/>
            <person name="Birren B."/>
        </authorList>
    </citation>
    <scope>NUCLEOTIDE SEQUENCE [LARGE SCALE GENOMIC DNA]</scope>
    <source>
        <strain evidence="2 3">BVS029A5</strain>
    </source>
</reference>
<sequence length="105" mass="12045">MSAPNNKQINQLAKILNAARDLEDKAKHPADTTDYTPTQKHNHYKHIENDRRNIINNTLELFTDLAVAQDNHEFFARIVDTLRAEQTQENSEKPTKTTTEATTND</sequence>
<gene>
    <name evidence="2" type="ORF">HMPREF9240_01826</name>
</gene>
<evidence type="ECO:0000313" key="3">
    <source>
        <dbReference type="Proteomes" id="UP000006075"/>
    </source>
</evidence>
<protein>
    <submittedName>
        <fullName evidence="2">Uncharacterized protein</fullName>
    </submittedName>
</protein>
<accession>K0YZZ1</accession>
<proteinExistence type="predicted"/>
<dbReference type="RefSeq" id="WP_004808249.1">
    <property type="nucleotide sequence ID" value="NZ_JH815217.1"/>
</dbReference>
<keyword evidence="3" id="KW-1185">Reference proteome</keyword>
<feature type="compositionally biased region" description="Low complexity" evidence="1">
    <location>
        <begin position="96"/>
        <end position="105"/>
    </location>
</feature>
<comment type="caution">
    <text evidence="2">The sequence shown here is derived from an EMBL/GenBank/DDBJ whole genome shotgun (WGS) entry which is preliminary data.</text>
</comment>
<feature type="region of interest" description="Disordered" evidence="1">
    <location>
        <begin position="83"/>
        <end position="105"/>
    </location>
</feature>
<name>K0YZZ1_9ACTO</name>
<dbReference type="HOGENOM" id="CLU_2230715_0_0_11"/>
<evidence type="ECO:0000313" key="2">
    <source>
        <dbReference type="EMBL" id="EJZ85339.1"/>
    </source>
</evidence>
<dbReference type="Proteomes" id="UP000006075">
    <property type="component" value="Unassembled WGS sequence"/>
</dbReference>
<organism evidence="2 3">
    <name type="scientific">Winkia neuii BV029A5</name>
    <dbReference type="NCBI Taxonomy" id="888439"/>
    <lineage>
        <taxon>Bacteria</taxon>
        <taxon>Bacillati</taxon>
        <taxon>Actinomycetota</taxon>
        <taxon>Actinomycetes</taxon>
        <taxon>Actinomycetales</taxon>
        <taxon>Actinomycetaceae</taxon>
        <taxon>Winkia</taxon>
    </lineage>
</organism>
<evidence type="ECO:0000256" key="1">
    <source>
        <dbReference type="SAM" id="MobiDB-lite"/>
    </source>
</evidence>
<dbReference type="PATRIC" id="fig|888439.3.peg.1834"/>
<dbReference type="AlphaFoldDB" id="K0YZZ1"/>